<dbReference type="PANTHER" id="PTHR35675:SF1">
    <property type="entry name" value="RIKEN CDNA 2810459M11 GENE"/>
    <property type="match status" value="1"/>
</dbReference>
<evidence type="ECO:0000313" key="2">
    <source>
        <dbReference type="Proteomes" id="UP001295444"/>
    </source>
</evidence>
<organism evidence="1 2">
    <name type="scientific">Pelobates cultripes</name>
    <name type="common">Western spadefoot toad</name>
    <dbReference type="NCBI Taxonomy" id="61616"/>
    <lineage>
        <taxon>Eukaryota</taxon>
        <taxon>Metazoa</taxon>
        <taxon>Chordata</taxon>
        <taxon>Craniata</taxon>
        <taxon>Vertebrata</taxon>
        <taxon>Euteleostomi</taxon>
        <taxon>Amphibia</taxon>
        <taxon>Batrachia</taxon>
        <taxon>Anura</taxon>
        <taxon>Pelobatoidea</taxon>
        <taxon>Pelobatidae</taxon>
        <taxon>Pelobates</taxon>
    </lineage>
</organism>
<dbReference type="PANTHER" id="PTHR35675">
    <property type="entry name" value="HYPOTHETICAL PROTEIN LOC100362216"/>
    <property type="match status" value="1"/>
</dbReference>
<dbReference type="Proteomes" id="UP001295444">
    <property type="component" value="Chromosome 03"/>
</dbReference>
<keyword evidence="2" id="KW-1185">Reference proteome</keyword>
<proteinExistence type="predicted"/>
<name>A0AAD1RJ96_PELCU</name>
<protein>
    <submittedName>
        <fullName evidence="1">Uncharacterized protein</fullName>
    </submittedName>
</protein>
<evidence type="ECO:0000313" key="1">
    <source>
        <dbReference type="EMBL" id="CAH2272683.1"/>
    </source>
</evidence>
<sequence length="306" mass="34764">MSFSQWIYSVFHPERPTLSNLHLMSESQPLRGLQTPCSVILTGAVSIGDERIEETFKKMVSHIGGIDNILLIGASGYGTENDGGRSGILQELSFILFQSTEKNPSRPKDERNEDNAGRSCLQSCVTSKSRIFEFPVILTVFRETMIMNPANTTLIIEMLRDIKLRVKGSKKALVGIIYSQEQRGETNMESQSRLRSLLGKVFKKLQWGVCFYCQSQPETILEVKRTIKETLEIPTRDQSKMDIKTDDLQRSFQDLVHHLGGELKDTYSAASVTSRRELWDFVSEILFVCFRVKLYGPQINRAKGWA</sequence>
<reference evidence="1" key="1">
    <citation type="submission" date="2022-03" db="EMBL/GenBank/DDBJ databases">
        <authorList>
            <person name="Alioto T."/>
            <person name="Alioto T."/>
            <person name="Gomez Garrido J."/>
        </authorList>
    </citation>
    <scope>NUCLEOTIDE SEQUENCE</scope>
</reference>
<dbReference type="EMBL" id="OW240914">
    <property type="protein sequence ID" value="CAH2272683.1"/>
    <property type="molecule type" value="Genomic_DNA"/>
</dbReference>
<gene>
    <name evidence="1" type="ORF">PECUL_23A022526</name>
</gene>
<dbReference type="AlphaFoldDB" id="A0AAD1RJ96"/>
<accession>A0AAD1RJ96</accession>